<dbReference type="Proteomes" id="UP000237000">
    <property type="component" value="Unassembled WGS sequence"/>
</dbReference>
<dbReference type="EMBL" id="JXTC01000033">
    <property type="protein sequence ID" value="PON97240.1"/>
    <property type="molecule type" value="Genomic_DNA"/>
</dbReference>
<gene>
    <name evidence="1" type="ORF">TorRG33x02_069960</name>
</gene>
<reference evidence="2" key="1">
    <citation type="submission" date="2016-06" db="EMBL/GenBank/DDBJ databases">
        <title>Parallel loss of symbiosis genes in relatives of nitrogen-fixing non-legume Parasponia.</title>
        <authorList>
            <person name="Van Velzen R."/>
            <person name="Holmer R."/>
            <person name="Bu F."/>
            <person name="Rutten L."/>
            <person name="Van Zeijl A."/>
            <person name="Liu W."/>
            <person name="Santuari L."/>
            <person name="Cao Q."/>
            <person name="Sharma T."/>
            <person name="Shen D."/>
            <person name="Roswanjaya Y."/>
            <person name="Wardhani T."/>
            <person name="Kalhor M.S."/>
            <person name="Jansen J."/>
            <person name="Van den Hoogen J."/>
            <person name="Gungor B."/>
            <person name="Hartog M."/>
            <person name="Hontelez J."/>
            <person name="Verver J."/>
            <person name="Yang W.-C."/>
            <person name="Schijlen E."/>
            <person name="Repin R."/>
            <person name="Schilthuizen M."/>
            <person name="Schranz E."/>
            <person name="Heidstra R."/>
            <person name="Miyata K."/>
            <person name="Fedorova E."/>
            <person name="Kohlen W."/>
            <person name="Bisseling T."/>
            <person name="Smit S."/>
            <person name="Geurts R."/>
        </authorList>
    </citation>
    <scope>NUCLEOTIDE SEQUENCE [LARGE SCALE GENOMIC DNA]</scope>
    <source>
        <strain evidence="2">cv. RG33-2</strain>
    </source>
</reference>
<comment type="caution">
    <text evidence="1">The sequence shown here is derived from an EMBL/GenBank/DDBJ whole genome shotgun (WGS) entry which is preliminary data.</text>
</comment>
<sequence length="41" mass="4934">MKIIKFKIEMFNEKTYFGLRRKQIKNSSTTDSGYGIRMWEG</sequence>
<name>A0A2P5FHG6_TREOI</name>
<dbReference type="OrthoDB" id="10348997at2759"/>
<organism evidence="1 2">
    <name type="scientific">Trema orientale</name>
    <name type="common">Charcoal tree</name>
    <name type="synonym">Celtis orientalis</name>
    <dbReference type="NCBI Taxonomy" id="63057"/>
    <lineage>
        <taxon>Eukaryota</taxon>
        <taxon>Viridiplantae</taxon>
        <taxon>Streptophyta</taxon>
        <taxon>Embryophyta</taxon>
        <taxon>Tracheophyta</taxon>
        <taxon>Spermatophyta</taxon>
        <taxon>Magnoliopsida</taxon>
        <taxon>eudicotyledons</taxon>
        <taxon>Gunneridae</taxon>
        <taxon>Pentapetalae</taxon>
        <taxon>rosids</taxon>
        <taxon>fabids</taxon>
        <taxon>Rosales</taxon>
        <taxon>Cannabaceae</taxon>
        <taxon>Trema</taxon>
    </lineage>
</organism>
<evidence type="ECO:0000313" key="2">
    <source>
        <dbReference type="Proteomes" id="UP000237000"/>
    </source>
</evidence>
<accession>A0A2P5FHG6</accession>
<keyword evidence="2" id="KW-1185">Reference proteome</keyword>
<evidence type="ECO:0000313" key="1">
    <source>
        <dbReference type="EMBL" id="PON97240.1"/>
    </source>
</evidence>
<protein>
    <submittedName>
        <fullName evidence="1">Uncharacterized protein</fullName>
    </submittedName>
</protein>
<dbReference type="InParanoid" id="A0A2P5FHG6"/>
<proteinExistence type="predicted"/>
<dbReference type="AlphaFoldDB" id="A0A2P5FHG6"/>